<dbReference type="GO" id="GO:0005737">
    <property type="term" value="C:cytoplasm"/>
    <property type="evidence" value="ECO:0007669"/>
    <property type="project" value="TreeGrafter"/>
</dbReference>
<dbReference type="Proteomes" id="UP000256297">
    <property type="component" value="Chromosome CBM2589_a"/>
</dbReference>
<accession>A0A976A6T5</accession>
<feature type="domain" description="Amidohydrolase-related" evidence="2">
    <location>
        <begin position="26"/>
        <end position="352"/>
    </location>
</feature>
<evidence type="ECO:0000313" key="4">
    <source>
        <dbReference type="Proteomes" id="UP000256297"/>
    </source>
</evidence>
<proteinExistence type="predicted"/>
<evidence type="ECO:0000259" key="2">
    <source>
        <dbReference type="Pfam" id="PF04909"/>
    </source>
</evidence>
<organism evidence="3 4">
    <name type="scientific">Cupriavidus taiwanensis</name>
    <dbReference type="NCBI Taxonomy" id="164546"/>
    <lineage>
        <taxon>Bacteria</taxon>
        <taxon>Pseudomonadati</taxon>
        <taxon>Pseudomonadota</taxon>
        <taxon>Betaproteobacteria</taxon>
        <taxon>Burkholderiales</taxon>
        <taxon>Burkholderiaceae</taxon>
        <taxon>Cupriavidus</taxon>
    </lineage>
</organism>
<dbReference type="GO" id="GO:0016831">
    <property type="term" value="F:carboxy-lyase activity"/>
    <property type="evidence" value="ECO:0007669"/>
    <property type="project" value="InterPro"/>
</dbReference>
<sequence>MYQHDGARVAPTGGSLPAAHGQCGCIDVHTHVVPHDFPRYVGSRADAPWPSMVAAQACHRHVMVSGKVYRTVSDHAWDTWRRIDDMDAADIAQQVLSPMPELLAYWLDGEDGAAMARYLNDTIASMVTSAPHRFVGLGAVPLQDVDRAVAELDHAVHQLGLAGVEIGGNVNGVPIGDARFRPFFEAAEQWGAALFVHPLRPAGLDRLVGPAALEQVLAFPGEIGLAAASMITGGTLARYPRLRIAFSHGGGSLPVLLARLQHAWDAFRPLRDMIGLAPRELARSMYYDDLLYDTTAIVSLIGLMGPAQVMVGSDYPFAIMDKDPVGRVATLNVRDEWIPLLRGGNARRWLGLESAEP</sequence>
<dbReference type="PANTHER" id="PTHR21240">
    <property type="entry name" value="2-AMINO-3-CARBOXYLMUCONATE-6-SEMIALDEHYDE DECARBOXYLASE"/>
    <property type="match status" value="1"/>
</dbReference>
<reference evidence="3 4" key="1">
    <citation type="submission" date="2018-01" db="EMBL/GenBank/DDBJ databases">
        <authorList>
            <person name="Clerissi C."/>
        </authorList>
    </citation>
    <scope>NUCLEOTIDE SEQUENCE [LARGE SCALE GENOMIC DNA]</scope>
    <source>
        <strain evidence="3">Cupriavidus taiwanensis STM 3521</strain>
    </source>
</reference>
<dbReference type="InterPro" id="IPR006680">
    <property type="entry name" value="Amidohydro-rel"/>
</dbReference>
<dbReference type="Pfam" id="PF04909">
    <property type="entry name" value="Amidohydro_2"/>
    <property type="match status" value="1"/>
</dbReference>
<comment type="caution">
    <text evidence="3">The sequence shown here is derived from an EMBL/GenBank/DDBJ whole genome shotgun (WGS) entry which is preliminary data.</text>
</comment>
<dbReference type="InterPro" id="IPR032466">
    <property type="entry name" value="Metal_Hydrolase"/>
</dbReference>
<name>A0A976A6T5_9BURK</name>
<dbReference type="Gene3D" id="3.20.20.140">
    <property type="entry name" value="Metal-dependent hydrolases"/>
    <property type="match status" value="1"/>
</dbReference>
<gene>
    <name evidence="3" type="ORF">CBM2589_A70441</name>
</gene>
<evidence type="ECO:0000256" key="1">
    <source>
        <dbReference type="ARBA" id="ARBA00023239"/>
    </source>
</evidence>
<dbReference type="RefSeq" id="WP_116340308.1">
    <property type="nucleotide sequence ID" value="NZ_LT976857.1"/>
</dbReference>
<evidence type="ECO:0000313" key="3">
    <source>
        <dbReference type="EMBL" id="SOY64337.1"/>
    </source>
</evidence>
<dbReference type="GO" id="GO:0016787">
    <property type="term" value="F:hydrolase activity"/>
    <property type="evidence" value="ECO:0007669"/>
    <property type="project" value="InterPro"/>
</dbReference>
<protein>
    <submittedName>
        <fullName evidence="3">Aminocarboxymuconate-semialdehyde decarboxylase</fullName>
    </submittedName>
</protein>
<dbReference type="PANTHER" id="PTHR21240:SF28">
    <property type="entry name" value="ISO-OROTATE DECARBOXYLASE (EUROFUNG)"/>
    <property type="match status" value="1"/>
</dbReference>
<dbReference type="EMBL" id="OFSP01000037">
    <property type="protein sequence ID" value="SOY64337.1"/>
    <property type="molecule type" value="Genomic_DNA"/>
</dbReference>
<dbReference type="InterPro" id="IPR032465">
    <property type="entry name" value="ACMSD"/>
</dbReference>
<dbReference type="GO" id="GO:0019748">
    <property type="term" value="P:secondary metabolic process"/>
    <property type="evidence" value="ECO:0007669"/>
    <property type="project" value="TreeGrafter"/>
</dbReference>
<keyword evidence="1" id="KW-0456">Lyase</keyword>
<dbReference type="AlphaFoldDB" id="A0A976A6T5"/>
<dbReference type="SUPFAM" id="SSF51556">
    <property type="entry name" value="Metallo-dependent hydrolases"/>
    <property type="match status" value="1"/>
</dbReference>